<evidence type="ECO:0000256" key="1">
    <source>
        <dbReference type="ARBA" id="ARBA00022729"/>
    </source>
</evidence>
<feature type="signal peptide" evidence="4">
    <location>
        <begin position="1"/>
        <end position="23"/>
    </location>
</feature>
<evidence type="ECO:0000256" key="5">
    <source>
        <dbReference type="RuleBase" id="RU003495"/>
    </source>
</evidence>
<dbReference type="EMBL" id="JWJD01000007">
    <property type="protein sequence ID" value="KIH75734.1"/>
    <property type="molecule type" value="Genomic_DNA"/>
</dbReference>
<keyword evidence="3 4" id="KW-0961">Cell wall biogenesis/degradation</keyword>
<dbReference type="GO" id="GO:0000270">
    <property type="term" value="P:peptidoglycan metabolic process"/>
    <property type="evidence" value="ECO:0007669"/>
    <property type="project" value="UniProtKB-UniRule"/>
</dbReference>
<evidence type="ECO:0000313" key="8">
    <source>
        <dbReference type="EMBL" id="KIH75734.1"/>
    </source>
</evidence>
<accession>A0A0C2DQN4</accession>
<dbReference type="NCBIfam" id="TIGR00413">
    <property type="entry name" value="rlpA"/>
    <property type="match status" value="1"/>
</dbReference>
<dbReference type="SUPFAM" id="SSF50685">
    <property type="entry name" value="Barwin-like endoglucanases"/>
    <property type="match status" value="1"/>
</dbReference>
<evidence type="ECO:0000259" key="7">
    <source>
        <dbReference type="PROSITE" id="PS51724"/>
    </source>
</evidence>
<dbReference type="GO" id="GO:0071555">
    <property type="term" value="P:cell wall organization"/>
    <property type="evidence" value="ECO:0007669"/>
    <property type="project" value="UniProtKB-KW"/>
</dbReference>
<keyword evidence="8" id="KW-0449">Lipoprotein</keyword>
<dbReference type="GO" id="GO:0008932">
    <property type="term" value="F:lytic endotransglycosylase activity"/>
    <property type="evidence" value="ECO:0007669"/>
    <property type="project" value="UniProtKB-UniRule"/>
</dbReference>
<dbReference type="InterPro" id="IPR009009">
    <property type="entry name" value="RlpA-like_DPBB"/>
</dbReference>
<evidence type="ECO:0000256" key="2">
    <source>
        <dbReference type="ARBA" id="ARBA00023239"/>
    </source>
</evidence>
<comment type="function">
    <text evidence="4">Lytic transglycosylase with a strong preference for naked glycan strands that lack stem peptides.</text>
</comment>
<dbReference type="Proteomes" id="UP000035068">
    <property type="component" value="Unassembled WGS sequence"/>
</dbReference>
<dbReference type="AlphaFoldDB" id="A0A0C2DQN4"/>
<dbReference type="HAMAP" id="MF_02071">
    <property type="entry name" value="RlpA"/>
    <property type="match status" value="1"/>
</dbReference>
<dbReference type="InterPro" id="IPR036908">
    <property type="entry name" value="RlpA-like_sf"/>
</dbReference>
<dbReference type="Gene3D" id="2.40.40.10">
    <property type="entry name" value="RlpA-like domain"/>
    <property type="match status" value="1"/>
</dbReference>
<keyword evidence="9" id="KW-1185">Reference proteome</keyword>
<evidence type="ECO:0000256" key="4">
    <source>
        <dbReference type="HAMAP-Rule" id="MF_02071"/>
    </source>
</evidence>
<dbReference type="InterPro" id="IPR012997">
    <property type="entry name" value="RplA"/>
</dbReference>
<dbReference type="PROSITE" id="PS51724">
    <property type="entry name" value="SPOR"/>
    <property type="match status" value="1"/>
</dbReference>
<dbReference type="RefSeq" id="WP_040100483.1">
    <property type="nucleotide sequence ID" value="NZ_JWJD01000007.1"/>
</dbReference>
<organism evidence="8 9">
    <name type="scientific">Geoalkalibacter ferrihydriticus DSM 17813</name>
    <dbReference type="NCBI Taxonomy" id="1121915"/>
    <lineage>
        <taxon>Bacteria</taxon>
        <taxon>Pseudomonadati</taxon>
        <taxon>Thermodesulfobacteriota</taxon>
        <taxon>Desulfuromonadia</taxon>
        <taxon>Desulfuromonadales</taxon>
        <taxon>Geoalkalibacteraceae</taxon>
        <taxon>Geoalkalibacter</taxon>
    </lineage>
</organism>
<keyword evidence="2 4" id="KW-0456">Lyase</keyword>
<feature type="domain" description="SPOR" evidence="7">
    <location>
        <begin position="192"/>
        <end position="271"/>
    </location>
</feature>
<dbReference type="Gene3D" id="3.30.70.1070">
    <property type="entry name" value="Sporulation related repeat"/>
    <property type="match status" value="1"/>
</dbReference>
<dbReference type="InterPro" id="IPR036680">
    <property type="entry name" value="SPOR-like_sf"/>
</dbReference>
<dbReference type="CDD" id="cd22268">
    <property type="entry name" value="DPBB_RlpA-like"/>
    <property type="match status" value="1"/>
</dbReference>
<dbReference type="PANTHER" id="PTHR34183:SF1">
    <property type="entry name" value="ENDOLYTIC PEPTIDOGLYCAN TRANSGLYCOSYLASE RLPA"/>
    <property type="match status" value="1"/>
</dbReference>
<evidence type="ECO:0000256" key="3">
    <source>
        <dbReference type="ARBA" id="ARBA00023316"/>
    </source>
</evidence>
<name>A0A0C2DQN4_9BACT</name>
<dbReference type="EC" id="4.2.2.-" evidence="4"/>
<dbReference type="InterPro" id="IPR007730">
    <property type="entry name" value="SPOR-like_dom"/>
</dbReference>
<sequence precursor="true">MMGSAWYAYSRLFLCVLCVAVVAACAPPRSPAPAVTSASPEVASPQRAGDVSQPRELRGWERPYEVFGERYHPLLSHEGFVEEGFASWYGQDFHGKKTSNGEIYDMYAMTAAHKTLPLGIHVKVTNLDNGSETILRLNDRGPFVKGRIIDLSYTAAKKLDVVRPGTAPVRVEALGYRQVDSSGQVSYAQPQNWEVGSYSVQLGAFTIRENAQRLADQMQRQEGHSSIHQGYVGGQLFYRVRAGKYPTLASADAAKLRFESQGYSGSFVIAAE</sequence>
<dbReference type="SUPFAM" id="SSF110997">
    <property type="entry name" value="Sporulation related repeat"/>
    <property type="match status" value="1"/>
</dbReference>
<proteinExistence type="inferred from homology"/>
<evidence type="ECO:0000313" key="9">
    <source>
        <dbReference type="Proteomes" id="UP000035068"/>
    </source>
</evidence>
<keyword evidence="1 4" id="KW-0732">Signal</keyword>
<dbReference type="PANTHER" id="PTHR34183">
    <property type="entry name" value="ENDOLYTIC PEPTIDOGLYCAN TRANSGLYCOSYLASE RLPA"/>
    <property type="match status" value="1"/>
</dbReference>
<feature type="chain" id="PRO_5009983134" description="Probable endolytic peptidoglycan transglycosylase RlpA" evidence="4">
    <location>
        <begin position="24"/>
        <end position="272"/>
    </location>
</feature>
<reference evidence="8 9" key="1">
    <citation type="submission" date="2014-12" db="EMBL/GenBank/DDBJ databases">
        <title>Genomes of Geoalkalibacter ferrihydriticus and Geoalkalibacter subterraneus, two haloalkaliphilic metal-reducing members of the Geobacteraceae.</title>
        <authorList>
            <person name="Badalamenti J.P."/>
            <person name="Torres C.I."/>
            <person name="Krajmalnik-Brown R."/>
            <person name="Bond D.R."/>
        </authorList>
    </citation>
    <scope>NUCLEOTIDE SEQUENCE [LARGE SCALE GENOMIC DNA]</scope>
    <source>
        <strain evidence="8 9">DSM 17813</strain>
    </source>
</reference>
<protein>
    <recommendedName>
        <fullName evidence="4">Probable endolytic peptidoglycan transglycosylase RlpA</fullName>
        <ecNumber evidence="4">4.2.2.-</ecNumber>
    </recommendedName>
</protein>
<comment type="similarity">
    <text evidence="4 5">Belongs to the RlpA family.</text>
</comment>
<feature type="region of interest" description="Disordered" evidence="6">
    <location>
        <begin position="33"/>
        <end position="55"/>
    </location>
</feature>
<dbReference type="InterPro" id="IPR034718">
    <property type="entry name" value="RlpA"/>
</dbReference>
<comment type="caution">
    <text evidence="8">The sequence shown here is derived from an EMBL/GenBank/DDBJ whole genome shotgun (WGS) entry which is preliminary data.</text>
</comment>
<dbReference type="Pfam" id="PF05036">
    <property type="entry name" value="SPOR"/>
    <property type="match status" value="1"/>
</dbReference>
<dbReference type="GO" id="GO:0042834">
    <property type="term" value="F:peptidoglycan binding"/>
    <property type="evidence" value="ECO:0007669"/>
    <property type="project" value="InterPro"/>
</dbReference>
<gene>
    <name evidence="4" type="primary">rlpA</name>
    <name evidence="8" type="ORF">GFER_14080</name>
</gene>
<dbReference type="Pfam" id="PF03330">
    <property type="entry name" value="DPBB_1"/>
    <property type="match status" value="1"/>
</dbReference>
<evidence type="ECO:0000256" key="6">
    <source>
        <dbReference type="SAM" id="MobiDB-lite"/>
    </source>
</evidence>